<protein>
    <submittedName>
        <fullName evidence="3">TPR repeat</fullName>
    </submittedName>
</protein>
<dbReference type="InterPro" id="IPR006597">
    <property type="entry name" value="Sel1-like"/>
</dbReference>
<accession>A0A1I1RMD2</accession>
<dbReference type="RefSeq" id="WP_093428150.1">
    <property type="nucleotide sequence ID" value="NZ_FOMJ01000004.1"/>
</dbReference>
<proteinExistence type="predicted"/>
<dbReference type="SUPFAM" id="SSF81901">
    <property type="entry name" value="HCP-like"/>
    <property type="match status" value="1"/>
</dbReference>
<dbReference type="PANTHER" id="PTHR11102">
    <property type="entry name" value="SEL-1-LIKE PROTEIN"/>
    <property type="match status" value="1"/>
</dbReference>
<feature type="chain" id="PRO_5011721575" evidence="2">
    <location>
        <begin position="25"/>
        <end position="317"/>
    </location>
</feature>
<dbReference type="PANTHER" id="PTHR11102:SF160">
    <property type="entry name" value="ERAD-ASSOCIATED E3 UBIQUITIN-PROTEIN LIGASE COMPONENT HRD3"/>
    <property type="match status" value="1"/>
</dbReference>
<dbReference type="OrthoDB" id="9792653at2"/>
<feature type="compositionally biased region" description="Basic and acidic residues" evidence="1">
    <location>
        <begin position="261"/>
        <end position="272"/>
    </location>
</feature>
<dbReference type="Proteomes" id="UP000198611">
    <property type="component" value="Unassembled WGS sequence"/>
</dbReference>
<evidence type="ECO:0000256" key="2">
    <source>
        <dbReference type="SAM" id="SignalP"/>
    </source>
</evidence>
<feature type="region of interest" description="Disordered" evidence="1">
    <location>
        <begin position="261"/>
        <end position="317"/>
    </location>
</feature>
<sequence length="317" mass="34547">MTAHRVIPVLLAFLLTLFPPAVLAQAGETASGSASGLDLDMDALGLEEERGPTRDELTQLEREKLIIRGEEGERISQVRLARYYETGERGFPRDIEAAYRWYRAAARNGDLESQAQVAAMYLTGTGVRRSPTHAFTWFKRAAERGHPDAAKALGEMYYQGVGTEQNFDAAYTWFRQSAEAGDPLAQLRVGRMHREGQGTRESDFQAYLWLNLAAMAEGELAETAATERDALEAEFSEAEKLGAKLVSREYIQLYADPALRRAHEEEKAREEQPGPPGVEMTSDPIDLPGPDVEPPGEGEGSGGDGGEDGEGAAGTGN</sequence>
<keyword evidence="2" id="KW-0732">Signal</keyword>
<dbReference type="Gene3D" id="1.25.40.10">
    <property type="entry name" value="Tetratricopeptide repeat domain"/>
    <property type="match status" value="1"/>
</dbReference>
<reference evidence="3 4" key="1">
    <citation type="submission" date="2016-10" db="EMBL/GenBank/DDBJ databases">
        <authorList>
            <person name="de Groot N.N."/>
        </authorList>
    </citation>
    <scope>NUCLEOTIDE SEQUENCE [LARGE SCALE GENOMIC DNA]</scope>
    <source>
        <strain evidence="3 4">HL3</strain>
    </source>
</reference>
<gene>
    <name evidence="3" type="ORF">SAMN05660831_01507</name>
</gene>
<dbReference type="Pfam" id="PF08238">
    <property type="entry name" value="Sel1"/>
    <property type="match status" value="4"/>
</dbReference>
<feature type="signal peptide" evidence="2">
    <location>
        <begin position="1"/>
        <end position="24"/>
    </location>
</feature>
<dbReference type="AlphaFoldDB" id="A0A1I1RMD2"/>
<dbReference type="SMART" id="SM00671">
    <property type="entry name" value="SEL1"/>
    <property type="match status" value="4"/>
</dbReference>
<dbReference type="InterPro" id="IPR050767">
    <property type="entry name" value="Sel1_AlgK"/>
</dbReference>
<name>A0A1I1RMD2_9GAMM</name>
<dbReference type="STRING" id="1123397.SAMN05660831_01507"/>
<evidence type="ECO:0000313" key="4">
    <source>
        <dbReference type="Proteomes" id="UP000198611"/>
    </source>
</evidence>
<organism evidence="3 4">
    <name type="scientific">Thiohalospira halophila DSM 15071</name>
    <dbReference type="NCBI Taxonomy" id="1123397"/>
    <lineage>
        <taxon>Bacteria</taxon>
        <taxon>Pseudomonadati</taxon>
        <taxon>Pseudomonadota</taxon>
        <taxon>Gammaproteobacteria</taxon>
        <taxon>Thiohalospirales</taxon>
        <taxon>Thiohalospiraceae</taxon>
        <taxon>Thiohalospira</taxon>
    </lineage>
</organism>
<evidence type="ECO:0000313" key="3">
    <source>
        <dbReference type="EMBL" id="SFD35475.1"/>
    </source>
</evidence>
<dbReference type="EMBL" id="FOMJ01000004">
    <property type="protein sequence ID" value="SFD35475.1"/>
    <property type="molecule type" value="Genomic_DNA"/>
</dbReference>
<dbReference type="InterPro" id="IPR011990">
    <property type="entry name" value="TPR-like_helical_dom_sf"/>
</dbReference>
<evidence type="ECO:0000256" key="1">
    <source>
        <dbReference type="SAM" id="MobiDB-lite"/>
    </source>
</evidence>
<keyword evidence="4" id="KW-1185">Reference proteome</keyword>